<dbReference type="EMBL" id="JAUTXT010000021">
    <property type="protein sequence ID" value="KAK3674088.1"/>
    <property type="molecule type" value="Genomic_DNA"/>
</dbReference>
<proteinExistence type="predicted"/>
<keyword evidence="4" id="KW-1185">Reference proteome</keyword>
<dbReference type="PANTHER" id="PTHR21974">
    <property type="entry name" value="RE15880P"/>
    <property type="match status" value="1"/>
</dbReference>
<feature type="region of interest" description="Disordered" evidence="2">
    <location>
        <begin position="341"/>
        <end position="363"/>
    </location>
</feature>
<feature type="region of interest" description="Disordered" evidence="2">
    <location>
        <begin position="304"/>
        <end position="324"/>
    </location>
</feature>
<keyword evidence="1" id="KW-0175">Coiled coil</keyword>
<evidence type="ECO:0000256" key="1">
    <source>
        <dbReference type="SAM" id="Coils"/>
    </source>
</evidence>
<protein>
    <submittedName>
        <fullName evidence="3">Uncharacterized protein</fullName>
    </submittedName>
</protein>
<dbReference type="AlphaFoldDB" id="A0AAE0WLT0"/>
<comment type="caution">
    <text evidence="3">The sequence shown here is derived from an EMBL/GenBank/DDBJ whole genome shotgun (WGS) entry which is preliminary data.</text>
</comment>
<evidence type="ECO:0000256" key="2">
    <source>
        <dbReference type="SAM" id="MobiDB-lite"/>
    </source>
</evidence>
<name>A0AAE0WLT0_9PEZI</name>
<gene>
    <name evidence="3" type="ORF">LTR78_005935</name>
</gene>
<dbReference type="Proteomes" id="UP001274830">
    <property type="component" value="Unassembled WGS sequence"/>
</dbReference>
<reference evidence="3" key="1">
    <citation type="submission" date="2023-07" db="EMBL/GenBank/DDBJ databases">
        <title>Black Yeasts Isolated from many extreme environments.</title>
        <authorList>
            <person name="Coleine C."/>
            <person name="Stajich J.E."/>
            <person name="Selbmann L."/>
        </authorList>
    </citation>
    <scope>NUCLEOTIDE SEQUENCE</scope>
    <source>
        <strain evidence="3">CCFEE 5485</strain>
    </source>
</reference>
<dbReference type="PANTHER" id="PTHR21974:SF2">
    <property type="entry name" value="RE15880P"/>
    <property type="match status" value="1"/>
</dbReference>
<evidence type="ECO:0000313" key="4">
    <source>
        <dbReference type="Proteomes" id="UP001274830"/>
    </source>
</evidence>
<feature type="coiled-coil region" evidence="1">
    <location>
        <begin position="109"/>
        <end position="136"/>
    </location>
</feature>
<accession>A0AAE0WLT0</accession>
<sequence length="363" mass="41085">MSSLRTTLAEAAEQNHDLIIILSRTDYAGPVLKENGSYTSDLSTQIGALNKELKQLHATTEDERKDHLKYRDSTVKRYAAKMRGHKGQEKLASQQEKEEREFLEAWQKENEAKQRHEELTKALNEAEVQHEVMTKDAARHARAQESLDRLYNGIFGGPTPEYPEEDQIEGSVSRCRESTAEKRALNALRSAHNSLGQGLNSMQEALSMSTYDMWGGGTFVDMMERDALARAQNQVTQASWHIEEARRVQPIIRPLSQVNIDMGHFISDVMFDNIFTDMAQHDRIKSSNTQLQRAFQELQAQLGDQQQRFREAESQTKQASQSLDEARVELQRVRAEAFERFGGRGGEAGPTVGDEAPPTYSAM</sequence>
<evidence type="ECO:0000313" key="3">
    <source>
        <dbReference type="EMBL" id="KAK3674088.1"/>
    </source>
</evidence>
<organism evidence="3 4">
    <name type="scientific">Recurvomyces mirabilis</name>
    <dbReference type="NCBI Taxonomy" id="574656"/>
    <lineage>
        <taxon>Eukaryota</taxon>
        <taxon>Fungi</taxon>
        <taxon>Dikarya</taxon>
        <taxon>Ascomycota</taxon>
        <taxon>Pezizomycotina</taxon>
        <taxon>Dothideomycetes</taxon>
        <taxon>Dothideomycetidae</taxon>
        <taxon>Mycosphaerellales</taxon>
        <taxon>Teratosphaeriaceae</taxon>
        <taxon>Recurvomyces</taxon>
    </lineage>
</organism>